<evidence type="ECO:0000313" key="2">
    <source>
        <dbReference type="EMBL" id="GAO15974.1"/>
    </source>
</evidence>
<name>A0A1B5KY96_USTVR</name>
<dbReference type="InterPro" id="IPR012349">
    <property type="entry name" value="Split_barrel_FMN-bd"/>
</dbReference>
<dbReference type="SUPFAM" id="SSF50475">
    <property type="entry name" value="FMN-binding split barrel"/>
    <property type="match status" value="1"/>
</dbReference>
<dbReference type="AlphaFoldDB" id="A0A1B5KY96"/>
<organism evidence="2 3">
    <name type="scientific">Ustilaginoidea virens</name>
    <name type="common">Rice false smut fungus</name>
    <name type="synonym">Villosiclava virens</name>
    <dbReference type="NCBI Taxonomy" id="1159556"/>
    <lineage>
        <taxon>Eukaryota</taxon>
        <taxon>Fungi</taxon>
        <taxon>Dikarya</taxon>
        <taxon>Ascomycota</taxon>
        <taxon>Pezizomycotina</taxon>
        <taxon>Sordariomycetes</taxon>
        <taxon>Hypocreomycetidae</taxon>
        <taxon>Hypocreales</taxon>
        <taxon>Clavicipitaceae</taxon>
        <taxon>Ustilaginoidea</taxon>
    </lineage>
</organism>
<feature type="domain" description="CREG-like beta-barrel" evidence="1">
    <location>
        <begin position="71"/>
        <end position="276"/>
    </location>
</feature>
<reference evidence="3" key="1">
    <citation type="journal article" date="2016" name="Genome Announc.">
        <title>Genome sequence of Ustilaginoidea virens IPU010, a rice pathogenic fungus causing false smut.</title>
        <authorList>
            <person name="Kumagai T."/>
            <person name="Ishii T."/>
            <person name="Terai G."/>
            <person name="Umemura M."/>
            <person name="Machida M."/>
            <person name="Asai K."/>
        </authorList>
    </citation>
    <scope>NUCLEOTIDE SEQUENCE [LARGE SCALE GENOMIC DNA]</scope>
    <source>
        <strain evidence="3">IPU010</strain>
    </source>
</reference>
<comment type="caution">
    <text evidence="2">The sequence shown here is derived from an EMBL/GenBank/DDBJ whole genome shotgun (WGS) entry which is preliminary data.</text>
</comment>
<accession>A0A1B5KY96</accession>
<sequence length="306" mass="33779">MRGVDKACAHDRHLFFLLPTIWKTALDTVVRPGKFAVMRLLDAVVGFFGVSGTAQPPLSILDNSVKTARIPTSRESAVMGRRVLALSKLGTLSTVFPNATATATAHGVNNHEAHDHEVPPSGMGGQPVGLMDYVADCEEGGNPTILAIKVATNFKNVRAGSNITLAMRWQPPYAPAKRISILSRLLAHVGLSQGRSAANLPRFALFGYLEPIQVDDEVSRKLATCYTTKHPDATFWLPGNRIHDSEWMRLVVTHIHWIGGFGDRAYIGWIPAEDWKKVKRDDWEAIRLPGEKKGWNEWSIGQSEEL</sequence>
<dbReference type="PANTHER" id="PTHR37273">
    <property type="entry name" value="CHROMOSOME 8, WHOLE GENOME SHOTGUN SEQUENCE"/>
    <property type="match status" value="1"/>
</dbReference>
<evidence type="ECO:0000313" key="3">
    <source>
        <dbReference type="Proteomes" id="UP000054053"/>
    </source>
</evidence>
<dbReference type="InterPro" id="IPR055343">
    <property type="entry name" value="CREG_beta-barrel"/>
</dbReference>
<evidence type="ECO:0000259" key="1">
    <source>
        <dbReference type="Pfam" id="PF13883"/>
    </source>
</evidence>
<dbReference type="EMBL" id="BBTG02000046">
    <property type="protein sequence ID" value="GAO15974.1"/>
    <property type="molecule type" value="Genomic_DNA"/>
</dbReference>
<dbReference type="Gene3D" id="2.30.110.10">
    <property type="entry name" value="Electron Transport, Fmn-binding Protein, Chain A"/>
    <property type="match status" value="1"/>
</dbReference>
<dbReference type="Proteomes" id="UP000054053">
    <property type="component" value="Unassembled WGS sequence"/>
</dbReference>
<dbReference type="Pfam" id="PF13883">
    <property type="entry name" value="CREG_beta-barrel"/>
    <property type="match status" value="1"/>
</dbReference>
<proteinExistence type="predicted"/>
<protein>
    <recommendedName>
        <fullName evidence="1">CREG-like beta-barrel domain-containing protein</fullName>
    </recommendedName>
</protein>
<gene>
    <name evidence="2" type="ORF">UVI_02055540</name>
</gene>
<dbReference type="PANTHER" id="PTHR37273:SF1">
    <property type="entry name" value="ADL397C-AP"/>
    <property type="match status" value="1"/>
</dbReference>